<evidence type="ECO:0000256" key="4">
    <source>
        <dbReference type="SAM" id="MobiDB-lite"/>
    </source>
</evidence>
<dbReference type="Proteomes" id="UP000807469">
    <property type="component" value="Unassembled WGS sequence"/>
</dbReference>
<evidence type="ECO:0000313" key="7">
    <source>
        <dbReference type="Proteomes" id="UP000807469"/>
    </source>
</evidence>
<gene>
    <name evidence="6" type="ORF">BDN70DRAFT_880789</name>
</gene>
<evidence type="ECO:0000256" key="1">
    <source>
        <dbReference type="ARBA" id="ARBA00004370"/>
    </source>
</evidence>
<dbReference type="EMBL" id="MU155251">
    <property type="protein sequence ID" value="KAF9477772.1"/>
    <property type="molecule type" value="Genomic_DNA"/>
</dbReference>
<feature type="region of interest" description="Disordered" evidence="4">
    <location>
        <begin position="1"/>
        <end position="20"/>
    </location>
</feature>
<name>A0A9P6CSW1_9AGAR</name>
<reference evidence="6" key="1">
    <citation type="submission" date="2020-11" db="EMBL/GenBank/DDBJ databases">
        <authorList>
            <consortium name="DOE Joint Genome Institute"/>
            <person name="Ahrendt S."/>
            <person name="Riley R."/>
            <person name="Andreopoulos W."/>
            <person name="Labutti K."/>
            <person name="Pangilinan J."/>
            <person name="Ruiz-Duenas F.J."/>
            <person name="Barrasa J.M."/>
            <person name="Sanchez-Garcia M."/>
            <person name="Camarero S."/>
            <person name="Miyauchi S."/>
            <person name="Serrano A."/>
            <person name="Linde D."/>
            <person name="Babiker R."/>
            <person name="Drula E."/>
            <person name="Ayuso-Fernandez I."/>
            <person name="Pacheco R."/>
            <person name="Padilla G."/>
            <person name="Ferreira P."/>
            <person name="Barriuso J."/>
            <person name="Kellner H."/>
            <person name="Castanera R."/>
            <person name="Alfaro M."/>
            <person name="Ramirez L."/>
            <person name="Pisabarro A.G."/>
            <person name="Kuo A."/>
            <person name="Tritt A."/>
            <person name="Lipzen A."/>
            <person name="He G."/>
            <person name="Yan M."/>
            <person name="Ng V."/>
            <person name="Cullen D."/>
            <person name="Martin F."/>
            <person name="Rosso M.-N."/>
            <person name="Henrissat B."/>
            <person name="Hibbett D."/>
            <person name="Martinez A.T."/>
            <person name="Grigoriev I.V."/>
        </authorList>
    </citation>
    <scope>NUCLEOTIDE SEQUENCE</scope>
    <source>
        <strain evidence="6">CIRM-BRFM 674</strain>
    </source>
</reference>
<evidence type="ECO:0000256" key="3">
    <source>
        <dbReference type="ARBA" id="ARBA00023136"/>
    </source>
</evidence>
<evidence type="ECO:0000313" key="6">
    <source>
        <dbReference type="EMBL" id="KAF9477772.1"/>
    </source>
</evidence>
<evidence type="ECO:0000256" key="2">
    <source>
        <dbReference type="ARBA" id="ARBA00009444"/>
    </source>
</evidence>
<protein>
    <recommendedName>
        <fullName evidence="5">Cysteine-rich transmembrane domain-containing protein</fullName>
    </recommendedName>
</protein>
<comment type="caution">
    <text evidence="6">The sequence shown here is derived from an EMBL/GenBank/DDBJ whole genome shotgun (WGS) entry which is preliminary data.</text>
</comment>
<dbReference type="Pfam" id="PF12734">
    <property type="entry name" value="CYSTM"/>
    <property type="match status" value="1"/>
</dbReference>
<keyword evidence="3" id="KW-0472">Membrane</keyword>
<feature type="compositionally biased region" description="Low complexity" evidence="4">
    <location>
        <begin position="86"/>
        <end position="119"/>
    </location>
</feature>
<accession>A0A9P6CSW1</accession>
<evidence type="ECO:0000259" key="5">
    <source>
        <dbReference type="Pfam" id="PF12734"/>
    </source>
</evidence>
<organism evidence="6 7">
    <name type="scientific">Pholiota conissans</name>
    <dbReference type="NCBI Taxonomy" id="109636"/>
    <lineage>
        <taxon>Eukaryota</taxon>
        <taxon>Fungi</taxon>
        <taxon>Dikarya</taxon>
        <taxon>Basidiomycota</taxon>
        <taxon>Agaricomycotina</taxon>
        <taxon>Agaricomycetes</taxon>
        <taxon>Agaricomycetidae</taxon>
        <taxon>Agaricales</taxon>
        <taxon>Agaricineae</taxon>
        <taxon>Strophariaceae</taxon>
        <taxon>Pholiota</taxon>
    </lineage>
</organism>
<dbReference type="AlphaFoldDB" id="A0A9P6CSW1"/>
<feature type="domain" description="Cysteine-rich transmembrane" evidence="5">
    <location>
        <begin position="126"/>
        <end position="158"/>
    </location>
</feature>
<dbReference type="InterPro" id="IPR028144">
    <property type="entry name" value="CYSTM_dom"/>
</dbReference>
<sequence>MSANDYYNAGKPQGQQGGYYPPQGMVLYSAKARSKGLFGRFFEEQGTHSKPWKLKEKPSLWLSSTLRRLLIFGIVSIGPPPGQGGYYPQQPQQAYQGGPQQGYPQQYPQQGYPQQGYQPQPGPQTVYVQQAPDKSSGSGGCMACLAGICLCCCAEELCECLF</sequence>
<comment type="similarity">
    <text evidence="2">Belongs to the CYSTM1 family.</text>
</comment>
<proteinExistence type="inferred from homology"/>
<dbReference type="GO" id="GO:0016020">
    <property type="term" value="C:membrane"/>
    <property type="evidence" value="ECO:0007669"/>
    <property type="project" value="UniProtKB-SubCell"/>
</dbReference>
<feature type="region of interest" description="Disordered" evidence="4">
    <location>
        <begin position="82"/>
        <end position="131"/>
    </location>
</feature>
<comment type="subcellular location">
    <subcellularLocation>
        <location evidence="1">Membrane</location>
    </subcellularLocation>
</comment>
<keyword evidence="7" id="KW-1185">Reference proteome</keyword>